<feature type="region of interest" description="Disordered" evidence="1">
    <location>
        <begin position="184"/>
        <end position="210"/>
    </location>
</feature>
<evidence type="ECO:0000313" key="3">
    <source>
        <dbReference type="Proteomes" id="UP001177003"/>
    </source>
</evidence>
<keyword evidence="3" id="KW-1185">Reference proteome</keyword>
<feature type="compositionally biased region" description="Acidic residues" evidence="1">
    <location>
        <begin position="81"/>
        <end position="108"/>
    </location>
</feature>
<feature type="compositionally biased region" description="Acidic residues" evidence="1">
    <location>
        <begin position="184"/>
        <end position="193"/>
    </location>
</feature>
<evidence type="ECO:0000256" key="1">
    <source>
        <dbReference type="SAM" id="MobiDB-lite"/>
    </source>
</evidence>
<feature type="region of interest" description="Disordered" evidence="1">
    <location>
        <begin position="77"/>
        <end position="108"/>
    </location>
</feature>
<evidence type="ECO:0000313" key="2">
    <source>
        <dbReference type="EMBL" id="CAI9300582.1"/>
    </source>
</evidence>
<dbReference type="EMBL" id="OX465085">
    <property type="protein sequence ID" value="CAI9300582.1"/>
    <property type="molecule type" value="Genomic_DNA"/>
</dbReference>
<name>A0AA36ELV6_LACSI</name>
<protein>
    <submittedName>
        <fullName evidence="2">Uncharacterized protein</fullName>
    </submittedName>
</protein>
<organism evidence="2 3">
    <name type="scientific">Lactuca saligna</name>
    <name type="common">Willowleaf lettuce</name>
    <dbReference type="NCBI Taxonomy" id="75948"/>
    <lineage>
        <taxon>Eukaryota</taxon>
        <taxon>Viridiplantae</taxon>
        <taxon>Streptophyta</taxon>
        <taxon>Embryophyta</taxon>
        <taxon>Tracheophyta</taxon>
        <taxon>Spermatophyta</taxon>
        <taxon>Magnoliopsida</taxon>
        <taxon>eudicotyledons</taxon>
        <taxon>Gunneridae</taxon>
        <taxon>Pentapetalae</taxon>
        <taxon>asterids</taxon>
        <taxon>campanulids</taxon>
        <taxon>Asterales</taxon>
        <taxon>Asteraceae</taxon>
        <taxon>Cichorioideae</taxon>
        <taxon>Cichorieae</taxon>
        <taxon>Lactucinae</taxon>
        <taxon>Lactuca</taxon>
    </lineage>
</organism>
<gene>
    <name evidence="2" type="ORF">LSALG_LOCUS39208</name>
</gene>
<sequence>MASQSSTGKYLTVDVHYNGVFARNPLKYLDLEKITVRDVDFGGFTYKEFLLWLRNLTNGSCDSVYYCSRKETLGEDGNWYDLDDNEEEDGNEEEDHKEEEDDNNEDDNLDDIMAYEHEVDEEVHTFNKIVGDNFLNKLSGKLSDDDQPNDGKDDKVVFHVHDENQEWDKMVPILGKVKVEWNQEVDVESDSDSEVQREPDSEVESYEVDFEEEQVEALVEVEVEEGEYQAAVVDQVEVEAEGQGDGQEGEELEVLQDPVGQDDQGQAAVQDPVEDEHMMELPAFQVLQGKRRSKPSERITKIQIRKK</sequence>
<proteinExistence type="predicted"/>
<accession>A0AA36ELV6</accession>
<reference evidence="2" key="1">
    <citation type="submission" date="2023-04" db="EMBL/GenBank/DDBJ databases">
        <authorList>
            <person name="Vijverberg K."/>
            <person name="Xiong W."/>
            <person name="Schranz E."/>
        </authorList>
    </citation>
    <scope>NUCLEOTIDE SEQUENCE</scope>
</reference>
<feature type="region of interest" description="Disordered" evidence="1">
    <location>
        <begin position="287"/>
        <end position="307"/>
    </location>
</feature>
<feature type="compositionally biased region" description="Acidic residues" evidence="1">
    <location>
        <begin position="201"/>
        <end position="210"/>
    </location>
</feature>
<dbReference type="Proteomes" id="UP001177003">
    <property type="component" value="Chromosome 9"/>
</dbReference>
<dbReference type="AlphaFoldDB" id="A0AA36ELV6"/>